<evidence type="ECO:0000313" key="3">
    <source>
        <dbReference type="EMBL" id="OEV36745.1"/>
    </source>
</evidence>
<sequence length="175" mass="17361">MTSRIARRRAAGLAGFAGLVLTVGLTLTGCDPSAADGKASSAPTASAGSTVPPTPSAPPATTPAQAAPAITPSTPPTSPSTPPPSASSAPSAAHPQTPAAKPQPKVTTAQPPTDPETQRTQAAAGGSGCEIRSNAGNCYAAGQFCRNDDLGRSTHDANGRVIYCRVVSGKPHWQA</sequence>
<feature type="compositionally biased region" description="Pro residues" evidence="1">
    <location>
        <begin position="52"/>
        <end position="61"/>
    </location>
</feature>
<feature type="compositionally biased region" description="Low complexity" evidence="1">
    <location>
        <begin position="39"/>
        <end position="51"/>
    </location>
</feature>
<reference evidence="3" key="3">
    <citation type="submission" date="2016-08" db="EMBL/GenBank/DDBJ databases">
        <title>Sequencing, Assembly and Comparative Genomics of S. aureofaciens ATCC 10762.</title>
        <authorList>
            <person name="Gradnigo J.S."/>
            <person name="Johnson N."/>
            <person name="Somerville G.A."/>
        </authorList>
    </citation>
    <scope>NUCLEOTIDE SEQUENCE [LARGE SCALE GENOMIC DNA]</scope>
    <source>
        <strain evidence="3">ATCC 10762</strain>
    </source>
</reference>
<protein>
    <submittedName>
        <fullName evidence="3">Uncharacterized protein</fullName>
    </submittedName>
</protein>
<dbReference type="PROSITE" id="PS51257">
    <property type="entry name" value="PROKAR_LIPOPROTEIN"/>
    <property type="match status" value="1"/>
</dbReference>
<proteinExistence type="predicted"/>
<dbReference type="AlphaFoldDB" id="A0A1E7N7T3"/>
<organism evidence="3 4">
    <name type="scientific">Kitasatospora aureofaciens</name>
    <name type="common">Streptomyces aureofaciens</name>
    <dbReference type="NCBI Taxonomy" id="1894"/>
    <lineage>
        <taxon>Bacteria</taxon>
        <taxon>Bacillati</taxon>
        <taxon>Actinomycetota</taxon>
        <taxon>Actinomycetes</taxon>
        <taxon>Kitasatosporales</taxon>
        <taxon>Streptomycetaceae</taxon>
        <taxon>Kitasatospora</taxon>
    </lineage>
</organism>
<feature type="region of interest" description="Disordered" evidence="1">
    <location>
        <begin position="27"/>
        <end position="128"/>
    </location>
</feature>
<reference evidence="2" key="5">
    <citation type="submission" date="2020-09" db="EMBL/GenBank/DDBJ databases">
        <authorList>
            <person name="Sun Q."/>
            <person name="Ohkuma M."/>
        </authorList>
    </citation>
    <scope>NUCLEOTIDE SEQUENCE</scope>
    <source>
        <strain evidence="2">JCM 4434</strain>
    </source>
</reference>
<dbReference type="RefSeq" id="WP_037829715.1">
    <property type="nucleotide sequence ID" value="NZ_BMUB01000004.1"/>
</dbReference>
<accession>A0A1E7N7T3</accession>
<comment type="caution">
    <text evidence="3">The sequence shown here is derived from an EMBL/GenBank/DDBJ whole genome shotgun (WGS) entry which is preliminary data.</text>
</comment>
<dbReference type="EMBL" id="BMUB01000004">
    <property type="protein sequence ID" value="GGU69794.1"/>
    <property type="molecule type" value="Genomic_DNA"/>
</dbReference>
<evidence type="ECO:0000313" key="2">
    <source>
        <dbReference type="EMBL" id="GGU69794.1"/>
    </source>
</evidence>
<dbReference type="EMBL" id="JPRF03000023">
    <property type="protein sequence ID" value="OEV36745.1"/>
    <property type="molecule type" value="Genomic_DNA"/>
</dbReference>
<dbReference type="Proteomes" id="UP000037395">
    <property type="component" value="Unassembled WGS sequence"/>
</dbReference>
<feature type="compositionally biased region" description="Low complexity" evidence="1">
    <location>
        <begin position="62"/>
        <end position="72"/>
    </location>
</feature>
<keyword evidence="4" id="KW-1185">Reference proteome</keyword>
<evidence type="ECO:0000256" key="1">
    <source>
        <dbReference type="SAM" id="MobiDB-lite"/>
    </source>
</evidence>
<dbReference type="GeneID" id="97485273"/>
<reference evidence="4" key="4">
    <citation type="submission" date="2016-08" db="EMBL/GenBank/DDBJ databases">
        <title>Sequencing, assembly and comparative genomics of S. aureofaciens ATCC 10762.</title>
        <authorList>
            <person name="Gradnigo J.S."/>
            <person name="Johnson N."/>
            <person name="Somerville G.A."/>
        </authorList>
    </citation>
    <scope>NUCLEOTIDE SEQUENCE [LARGE SCALE GENOMIC DNA]</scope>
    <source>
        <strain evidence="4">ATCC 10762 / DSM 40127 / CCM 3239 / JCM 4008 / LMG 5968 / NBRC 12843 / NCIMB 8234 / A-377</strain>
    </source>
</reference>
<feature type="compositionally biased region" description="Low complexity" evidence="1">
    <location>
        <begin position="86"/>
        <end position="100"/>
    </location>
</feature>
<dbReference type="Proteomes" id="UP000610124">
    <property type="component" value="Unassembled WGS sequence"/>
</dbReference>
<reference evidence="3 4" key="2">
    <citation type="submission" date="2014-07" db="EMBL/GenBank/DDBJ databases">
        <authorList>
            <person name="Zhang J.E."/>
            <person name="Yang H."/>
            <person name="Guo J."/>
            <person name="Deng Z."/>
            <person name="Luo H."/>
            <person name="Luo M."/>
            <person name="Zhao B."/>
        </authorList>
    </citation>
    <scope>NUCLEOTIDE SEQUENCE [LARGE SCALE GENOMIC DNA]</scope>
    <source>
        <strain evidence="3">ATCC 10762</strain>
        <strain evidence="4">ATCC 10762 / DSM 40127 / CCM 3239 / JCM 4008 / LMG 5968 / NBRC 12843 / NCIMB 8234 / A-377</strain>
    </source>
</reference>
<evidence type="ECO:0000313" key="4">
    <source>
        <dbReference type="Proteomes" id="UP000037395"/>
    </source>
</evidence>
<accession>A0A8H9HM86</accession>
<feature type="compositionally biased region" description="Pro residues" evidence="1">
    <location>
        <begin position="73"/>
        <end position="85"/>
    </location>
</feature>
<reference evidence="2" key="1">
    <citation type="journal article" date="2014" name="Int. J. Syst. Evol. Microbiol.">
        <title>Complete genome sequence of Corynebacterium casei LMG S-19264T (=DSM 44701T), isolated from a smear-ripened cheese.</title>
        <authorList>
            <consortium name="US DOE Joint Genome Institute (JGI-PGF)"/>
            <person name="Walter F."/>
            <person name="Albersmeier A."/>
            <person name="Kalinowski J."/>
            <person name="Ruckert C."/>
        </authorList>
    </citation>
    <scope>NUCLEOTIDE SEQUENCE</scope>
    <source>
        <strain evidence="2">JCM 4434</strain>
    </source>
</reference>
<gene>
    <name evidence="2" type="ORF">GCM10010502_21360</name>
    <name evidence="3" type="ORF">HS99_0027395</name>
</gene>
<name>A0A1E7N7T3_KITAU</name>